<feature type="compositionally biased region" description="Basic residues" evidence="1">
    <location>
        <begin position="292"/>
        <end position="305"/>
    </location>
</feature>
<name>A0AAF0F8D7_9BASI</name>
<proteinExistence type="predicted"/>
<reference evidence="3" key="1">
    <citation type="submission" date="2023-02" db="EMBL/GenBank/DDBJ databases">
        <title>Mating type loci evolution in Malassezia.</title>
        <authorList>
            <person name="Coelho M.A."/>
        </authorList>
    </citation>
    <scope>NUCLEOTIDE SEQUENCE</scope>
    <source>
        <strain evidence="3">CBS 14136</strain>
    </source>
</reference>
<sequence length="521" mass="57685">MSHQRVHVRRSTSVSCKASDLYIAPKGGSTISVGDVQLQWNSKCFSGENLDIYLYAQQQQTAVRPIHAWLNLPSSQGQANVQFLAKWWNGTDQIPMNLQMVPSGGQAWATSYPMSNTFQVSNPSGQPTGTESASSEHVTQYGTSSGQMSAGPLAAAIVVPIIAVLALIAGAFFWLFRRKQKQSRQRAQASSMYSNYACSSTQDMSQAPSIRPVSLYESFPYHPDTSQDIDQYDNQLQTQSMEPEKSLPMVPVDKESNNSLTDLTNSHGNASSSTLTVSDPDQTYLEPESRSTTRRHHPRYTRPRRMSSTDADSWYDRPYGTPAMDAMRSPRDSSRRHSRRHTPQRNSRRSTLEYPVRSVRREERVAPLHTYTMDEAAEPANPHNFAGQNNVAPAVPLQYMQDADREPFTFIDDTNQRRVSSQQVGSRSASEKVLSYLSQLPSFDNAGTTSDAPATEAPSAPTDPARHSSQAIAQGHGSGARHSTKEAHSRSRPTSMHTSHSRPVSVDGTMFHDAITDDQDD</sequence>
<gene>
    <name evidence="3" type="ORF">MPSI1_003236</name>
</gene>
<feature type="region of interest" description="Disordered" evidence="1">
    <location>
        <begin position="119"/>
        <end position="144"/>
    </location>
</feature>
<feature type="region of interest" description="Disordered" evidence="1">
    <location>
        <begin position="410"/>
        <end position="430"/>
    </location>
</feature>
<dbReference type="AlphaFoldDB" id="A0AAF0F8D7"/>
<feature type="compositionally biased region" description="Polar residues" evidence="1">
    <location>
        <begin position="257"/>
        <end position="281"/>
    </location>
</feature>
<evidence type="ECO:0000256" key="2">
    <source>
        <dbReference type="SAM" id="Phobius"/>
    </source>
</evidence>
<dbReference type="Proteomes" id="UP001214628">
    <property type="component" value="Chromosome 5"/>
</dbReference>
<dbReference type="EMBL" id="CP118379">
    <property type="protein sequence ID" value="WFD44568.1"/>
    <property type="molecule type" value="Genomic_DNA"/>
</dbReference>
<keyword evidence="4" id="KW-1185">Reference proteome</keyword>
<feature type="region of interest" description="Disordered" evidence="1">
    <location>
        <begin position="444"/>
        <end position="521"/>
    </location>
</feature>
<evidence type="ECO:0000313" key="4">
    <source>
        <dbReference type="Proteomes" id="UP001214628"/>
    </source>
</evidence>
<feature type="compositionally biased region" description="Polar residues" evidence="1">
    <location>
        <begin position="492"/>
        <end position="502"/>
    </location>
</feature>
<keyword evidence="2" id="KW-1133">Transmembrane helix</keyword>
<feature type="transmembrane region" description="Helical" evidence="2">
    <location>
        <begin position="153"/>
        <end position="176"/>
    </location>
</feature>
<feature type="compositionally biased region" description="Basic residues" evidence="1">
    <location>
        <begin position="336"/>
        <end position="348"/>
    </location>
</feature>
<accession>A0AAF0F8D7</accession>
<organism evidence="3 4">
    <name type="scientific">Malassezia psittaci</name>
    <dbReference type="NCBI Taxonomy" id="1821823"/>
    <lineage>
        <taxon>Eukaryota</taxon>
        <taxon>Fungi</taxon>
        <taxon>Dikarya</taxon>
        <taxon>Basidiomycota</taxon>
        <taxon>Ustilaginomycotina</taxon>
        <taxon>Malasseziomycetes</taxon>
        <taxon>Malasseziales</taxon>
        <taxon>Malasseziaceae</taxon>
        <taxon>Malassezia</taxon>
    </lineage>
</organism>
<dbReference type="CDD" id="cd12087">
    <property type="entry name" value="TM_EGFR-like"/>
    <property type="match status" value="1"/>
</dbReference>
<feature type="region of interest" description="Disordered" evidence="1">
    <location>
        <begin position="241"/>
        <end position="363"/>
    </location>
</feature>
<evidence type="ECO:0000313" key="3">
    <source>
        <dbReference type="EMBL" id="WFD44568.1"/>
    </source>
</evidence>
<protein>
    <submittedName>
        <fullName evidence="3">Uncharacterized protein</fullName>
    </submittedName>
</protein>
<keyword evidence="2" id="KW-0472">Membrane</keyword>
<feature type="compositionally biased region" description="Low complexity" evidence="1">
    <location>
        <begin position="417"/>
        <end position="428"/>
    </location>
</feature>
<keyword evidence="2" id="KW-0812">Transmembrane</keyword>
<evidence type="ECO:0000256" key="1">
    <source>
        <dbReference type="SAM" id="MobiDB-lite"/>
    </source>
</evidence>